<reference evidence="21" key="1">
    <citation type="submission" date="2022-10" db="EMBL/GenBank/DDBJ databases">
        <authorList>
            <person name="Boutroux M."/>
        </authorList>
    </citation>
    <scope>NUCLEOTIDE SEQUENCE</scope>
    <source>
        <strain evidence="21">51.81</strain>
    </source>
</reference>
<dbReference type="Gene3D" id="3.30.950.10">
    <property type="entry name" value="Methyltransferase, Cobalt-precorrin-4 Transmethylase, Domain 2"/>
    <property type="match status" value="1"/>
</dbReference>
<evidence type="ECO:0000256" key="16">
    <source>
        <dbReference type="PIRSR" id="PIRSR036426-1"/>
    </source>
</evidence>
<evidence type="ECO:0000256" key="15">
    <source>
        <dbReference type="HAMAP-Rule" id="MF_01646"/>
    </source>
</evidence>
<name>A0A9X4IAQ2_9NEIS</name>
<dbReference type="InterPro" id="IPR014777">
    <property type="entry name" value="4pyrrole_Mease_sub1"/>
</dbReference>
<dbReference type="EMBL" id="JAPQFL010000002">
    <property type="protein sequence ID" value="MDD9327609.1"/>
    <property type="molecule type" value="Genomic_DNA"/>
</dbReference>
<comment type="pathway">
    <text evidence="15">Cofactor biosynthesis; adenosylcobalamin biosynthesis; sirohydrochlorin from precorrin-2: step 1/1.</text>
</comment>
<feature type="domain" description="Sirohaem synthase dimerisation" evidence="19">
    <location>
        <begin position="151"/>
        <end position="207"/>
    </location>
</feature>
<dbReference type="InterPro" id="IPR019478">
    <property type="entry name" value="Sirohaem_synthase_dimer_dom"/>
</dbReference>
<dbReference type="GO" id="GO:0043115">
    <property type="term" value="F:precorrin-2 dehydrogenase activity"/>
    <property type="evidence" value="ECO:0007669"/>
    <property type="project" value="UniProtKB-UniRule"/>
</dbReference>
<evidence type="ECO:0000256" key="1">
    <source>
        <dbReference type="ARBA" id="ARBA00005010"/>
    </source>
</evidence>
<dbReference type="InterPro" id="IPR000878">
    <property type="entry name" value="4pyrrol_Mease"/>
</dbReference>
<dbReference type="SUPFAM" id="SSF53790">
    <property type="entry name" value="Tetrapyrrole methylase"/>
    <property type="match status" value="1"/>
</dbReference>
<dbReference type="InterPro" id="IPR037115">
    <property type="entry name" value="Sirohaem_synt_dimer_dom_sf"/>
</dbReference>
<feature type="binding site" evidence="15">
    <location>
        <begin position="22"/>
        <end position="23"/>
    </location>
    <ligand>
        <name>NAD(+)</name>
        <dbReference type="ChEBI" id="CHEBI:57540"/>
    </ligand>
</feature>
<comment type="pathway">
    <text evidence="15">Porphyrin-containing compound metabolism; siroheme biosynthesis; siroheme from sirohydrochlorin: step 1/1.</text>
</comment>
<dbReference type="InterPro" id="IPR006367">
    <property type="entry name" value="Sirohaem_synthase_N"/>
</dbReference>
<dbReference type="Gene3D" id="3.30.160.110">
    <property type="entry name" value="Siroheme synthase, domain 2"/>
    <property type="match status" value="1"/>
</dbReference>
<proteinExistence type="inferred from homology"/>
<comment type="pathway">
    <text evidence="14 15">Cofactor biosynthesis; adenosylcobalamin biosynthesis; precorrin-2 from uroporphyrinogen III: step 1/1.</text>
</comment>
<comment type="catalytic activity">
    <reaction evidence="15">
        <text>siroheme + 2 H(+) = sirohydrochlorin + Fe(2+)</text>
        <dbReference type="Rhea" id="RHEA:24360"/>
        <dbReference type="ChEBI" id="CHEBI:15378"/>
        <dbReference type="ChEBI" id="CHEBI:29033"/>
        <dbReference type="ChEBI" id="CHEBI:58351"/>
        <dbReference type="ChEBI" id="CHEBI:60052"/>
        <dbReference type="EC" id="4.99.1.4"/>
    </reaction>
</comment>
<dbReference type="PROSITE" id="PS00839">
    <property type="entry name" value="SUMT_1"/>
    <property type="match status" value="1"/>
</dbReference>
<accession>A0A9X4IAQ2</accession>
<comment type="catalytic activity">
    <reaction evidence="13 15">
        <text>precorrin-2 + NAD(+) = sirohydrochlorin + NADH + 2 H(+)</text>
        <dbReference type="Rhea" id="RHEA:15613"/>
        <dbReference type="ChEBI" id="CHEBI:15378"/>
        <dbReference type="ChEBI" id="CHEBI:57540"/>
        <dbReference type="ChEBI" id="CHEBI:57945"/>
        <dbReference type="ChEBI" id="CHEBI:58351"/>
        <dbReference type="ChEBI" id="CHEBI:58827"/>
        <dbReference type="EC" id="1.3.1.76"/>
    </reaction>
</comment>
<keyword evidence="6 15" id="KW-0949">S-adenosyl-L-methionine</keyword>
<dbReference type="NCBIfam" id="TIGR01470">
    <property type="entry name" value="cysG_Nterm"/>
    <property type="match status" value="1"/>
</dbReference>
<feature type="domain" description="Tetrapyrrole methylase" evidence="18">
    <location>
        <begin position="217"/>
        <end position="426"/>
    </location>
</feature>
<dbReference type="FunFam" id="3.30.950.10:FF:000001">
    <property type="entry name" value="Siroheme synthase"/>
    <property type="match status" value="1"/>
</dbReference>
<dbReference type="InterPro" id="IPR012409">
    <property type="entry name" value="Sirohaem_synth"/>
</dbReference>
<dbReference type="NCBIfam" id="NF004790">
    <property type="entry name" value="PRK06136.1"/>
    <property type="match status" value="1"/>
</dbReference>
<feature type="binding site" evidence="15">
    <location>
        <begin position="330"/>
        <end position="331"/>
    </location>
    <ligand>
        <name>S-adenosyl-L-methionine</name>
        <dbReference type="ChEBI" id="CHEBI:59789"/>
    </ligand>
</feature>
<dbReference type="GO" id="GO:0032259">
    <property type="term" value="P:methylation"/>
    <property type="evidence" value="ECO:0007669"/>
    <property type="project" value="UniProtKB-KW"/>
</dbReference>
<dbReference type="PIRSF" id="PIRSF036426">
    <property type="entry name" value="Sirohaem_synth"/>
    <property type="match status" value="1"/>
</dbReference>
<keyword evidence="3 15" id="KW-0169">Cobalamin biosynthesis</keyword>
<evidence type="ECO:0000256" key="7">
    <source>
        <dbReference type="ARBA" id="ARBA00023002"/>
    </source>
</evidence>
<dbReference type="EC" id="2.1.1.107" evidence="15"/>
<dbReference type="InterPro" id="IPR014776">
    <property type="entry name" value="4pyrrole_Mease_sub2"/>
</dbReference>
<feature type="binding site" evidence="15">
    <location>
        <begin position="43"/>
        <end position="44"/>
    </location>
    <ligand>
        <name>NAD(+)</name>
        <dbReference type="ChEBI" id="CHEBI:57540"/>
    </ligand>
</feature>
<dbReference type="InterPro" id="IPR035996">
    <property type="entry name" value="4pyrrol_Methylase_sf"/>
</dbReference>
<comment type="pathway">
    <text evidence="12 15">Porphyrin-containing compound metabolism; siroheme biosynthesis; precorrin-2 from uroporphyrinogen III: step 1/1.</text>
</comment>
<dbReference type="SUPFAM" id="SSF75615">
    <property type="entry name" value="Siroheme synthase middle domains-like"/>
    <property type="match status" value="1"/>
</dbReference>
<keyword evidence="5 15" id="KW-0808">Transferase</keyword>
<comment type="catalytic activity">
    <reaction evidence="15">
        <text>uroporphyrinogen III + 2 S-adenosyl-L-methionine = precorrin-2 + 2 S-adenosyl-L-homocysteine + H(+)</text>
        <dbReference type="Rhea" id="RHEA:32459"/>
        <dbReference type="ChEBI" id="CHEBI:15378"/>
        <dbReference type="ChEBI" id="CHEBI:57308"/>
        <dbReference type="ChEBI" id="CHEBI:57856"/>
        <dbReference type="ChEBI" id="CHEBI:58827"/>
        <dbReference type="ChEBI" id="CHEBI:59789"/>
        <dbReference type="EC" id="2.1.1.107"/>
    </reaction>
</comment>
<feature type="binding site" evidence="15">
    <location>
        <begin position="300"/>
        <end position="302"/>
    </location>
    <ligand>
        <name>S-adenosyl-L-methionine</name>
        <dbReference type="ChEBI" id="CHEBI:59789"/>
    </ligand>
</feature>
<dbReference type="Pfam" id="PF14824">
    <property type="entry name" value="Sirohm_synth_M"/>
    <property type="match status" value="1"/>
</dbReference>
<comment type="similarity">
    <text evidence="15">In the N-terminal section; belongs to the precorrin-2 dehydrogenase / sirohydrochlorin ferrochelatase family.</text>
</comment>
<dbReference type="GO" id="GO:0051287">
    <property type="term" value="F:NAD binding"/>
    <property type="evidence" value="ECO:0007669"/>
    <property type="project" value="InterPro"/>
</dbReference>
<sequence length="458" mass="49760">MNYFPLFADLRGEPVLVVGGGTVAERKIAPLLEAGATVHVVARKLNAQVRAWADEGRLNWVANEFSDSMVHDVLLVIAATDDETLNRRVSRAAKAAKRLVNVVDRQELCTFITPAVIDRSPLQIAVSSNGTSPVLSRRVRQAVEKCVPFSFGTMAQLAAEARDDVKTALPDLARRRLFWEQLFDGVFADYCAQGRLNDARRELKQRLAADTPPQGSVCLVGAGPGDAGLLTLHALHAIQAADVVLYDALVSDEVMRLVRKDAEKICVGKRAQGHQVRQEETNRLLLEHARRGRRVVRLKGGDPFVFGRGGEELQVLADAGIPFRIVPGITAALGATAYAGIPLTHRDYAQSVQFITGHCRADGSDVAWQNFAQNNQTLAVYMGTIRAAEIAAQLIRHGRAADTPVAIISNGTRRNQSVISGRLDRLADLAARAEAPALMVIGQTAALHGQLDWFGKRD</sequence>
<dbReference type="SUPFAM" id="SSF51735">
    <property type="entry name" value="NAD(P)-binding Rossmann-fold domains"/>
    <property type="match status" value="1"/>
</dbReference>
<evidence type="ECO:0000256" key="10">
    <source>
        <dbReference type="ARBA" id="ARBA00023244"/>
    </source>
</evidence>
<keyword evidence="15" id="KW-0597">Phosphoprotein</keyword>
<feature type="region of interest" description="Uroporphyrinogen-III C-methyltransferase" evidence="15">
    <location>
        <begin position="215"/>
        <end position="458"/>
    </location>
</feature>
<dbReference type="InterPro" id="IPR050161">
    <property type="entry name" value="Siro_Cobalamin_biosynth"/>
</dbReference>
<evidence type="ECO:0000256" key="5">
    <source>
        <dbReference type="ARBA" id="ARBA00022679"/>
    </source>
</evidence>
<dbReference type="NCBIfam" id="TIGR01469">
    <property type="entry name" value="cobA_cysG_Cterm"/>
    <property type="match status" value="1"/>
</dbReference>
<feature type="active site" description="Proton acceptor" evidence="15 16">
    <location>
        <position position="247"/>
    </location>
</feature>
<evidence type="ECO:0000259" key="18">
    <source>
        <dbReference type="Pfam" id="PF00590"/>
    </source>
</evidence>
<dbReference type="Gene3D" id="3.40.1010.10">
    <property type="entry name" value="Cobalt-precorrin-4 Transmethylase, Domain 1"/>
    <property type="match status" value="1"/>
</dbReference>
<dbReference type="Proteomes" id="UP001149607">
    <property type="component" value="Chromosome"/>
</dbReference>
<dbReference type="GO" id="GO:0051266">
    <property type="term" value="F:sirohydrochlorin ferrochelatase activity"/>
    <property type="evidence" value="ECO:0007669"/>
    <property type="project" value="UniProtKB-EC"/>
</dbReference>
<feature type="modified residue" description="Phosphoserine" evidence="15">
    <location>
        <position position="128"/>
    </location>
</feature>
<evidence type="ECO:0000256" key="14">
    <source>
        <dbReference type="ARBA" id="ARBA00060548"/>
    </source>
</evidence>
<feature type="domain" description="Siroheme synthase central" evidence="20">
    <location>
        <begin position="119"/>
        <end position="144"/>
    </location>
</feature>
<evidence type="ECO:0000256" key="12">
    <source>
        <dbReference type="ARBA" id="ARBA00025705"/>
    </source>
</evidence>
<evidence type="ECO:0000256" key="8">
    <source>
        <dbReference type="ARBA" id="ARBA00023027"/>
    </source>
</evidence>
<keyword evidence="11 15" id="KW-0511">Multifunctional enzyme</keyword>
<comment type="similarity">
    <text evidence="15">In the C-terminal section; belongs to the precorrin methyltransferase family.</text>
</comment>
<evidence type="ECO:0000313" key="23">
    <source>
        <dbReference type="Proteomes" id="UP001149607"/>
    </source>
</evidence>
<evidence type="ECO:0000256" key="2">
    <source>
        <dbReference type="ARBA" id="ARBA00005879"/>
    </source>
</evidence>
<evidence type="ECO:0000256" key="11">
    <source>
        <dbReference type="ARBA" id="ARBA00023268"/>
    </source>
</evidence>
<dbReference type="NCBIfam" id="NF007922">
    <property type="entry name" value="PRK10637.1"/>
    <property type="match status" value="1"/>
</dbReference>
<dbReference type="GO" id="GO:0009236">
    <property type="term" value="P:cobalamin biosynthetic process"/>
    <property type="evidence" value="ECO:0007669"/>
    <property type="project" value="UniProtKB-UniRule"/>
</dbReference>
<dbReference type="GO" id="GO:0004851">
    <property type="term" value="F:uroporphyrin-III C-methyltransferase activity"/>
    <property type="evidence" value="ECO:0007669"/>
    <property type="project" value="UniProtKB-UniRule"/>
</dbReference>
<organism evidence="21">
    <name type="scientific">Neisseria leonii</name>
    <dbReference type="NCBI Taxonomy" id="2995413"/>
    <lineage>
        <taxon>Bacteria</taxon>
        <taxon>Pseudomonadati</taxon>
        <taxon>Pseudomonadota</taxon>
        <taxon>Betaproteobacteria</taxon>
        <taxon>Neisseriales</taxon>
        <taxon>Neisseriaceae</taxon>
        <taxon>Neisseria</taxon>
    </lineage>
</organism>
<evidence type="ECO:0000313" key="22">
    <source>
        <dbReference type="EMBL" id="WWY02766.1"/>
    </source>
</evidence>
<dbReference type="Pfam" id="PF10414">
    <property type="entry name" value="CysG_dimeriser"/>
    <property type="match status" value="1"/>
</dbReference>
<keyword evidence="9 15" id="KW-0456">Lyase</keyword>
<feature type="binding site" evidence="15">
    <location>
        <position position="224"/>
    </location>
    <ligand>
        <name>S-adenosyl-L-methionine</name>
        <dbReference type="ChEBI" id="CHEBI:59789"/>
    </ligand>
</feature>
<evidence type="ECO:0000256" key="4">
    <source>
        <dbReference type="ARBA" id="ARBA00022603"/>
    </source>
</evidence>
<dbReference type="RefSeq" id="WP_274584844.1">
    <property type="nucleotide sequence ID" value="NZ_CP146598.1"/>
</dbReference>
<dbReference type="EC" id="4.99.1.4" evidence="15"/>
<evidence type="ECO:0000259" key="19">
    <source>
        <dbReference type="Pfam" id="PF10414"/>
    </source>
</evidence>
<evidence type="ECO:0000256" key="9">
    <source>
        <dbReference type="ARBA" id="ARBA00023239"/>
    </source>
</evidence>
<dbReference type="EC" id="1.3.1.76" evidence="15"/>
<evidence type="ECO:0000256" key="3">
    <source>
        <dbReference type="ARBA" id="ARBA00022573"/>
    </source>
</evidence>
<feature type="binding site" evidence="15">
    <location>
        <position position="411"/>
    </location>
    <ligand>
        <name>S-adenosyl-L-methionine</name>
        <dbReference type="ChEBI" id="CHEBI:59789"/>
    </ligand>
</feature>
<dbReference type="FunFam" id="3.40.1010.10:FF:000001">
    <property type="entry name" value="Siroheme synthase"/>
    <property type="match status" value="1"/>
</dbReference>
<dbReference type="HAMAP" id="MF_01646">
    <property type="entry name" value="Siroheme_synth"/>
    <property type="match status" value="1"/>
</dbReference>
<feature type="active site" description="Proton donor" evidence="15 16">
    <location>
        <position position="269"/>
    </location>
</feature>
<keyword evidence="10 15" id="KW-0627">Porphyrin biosynthesis</keyword>
<dbReference type="InterPro" id="IPR036291">
    <property type="entry name" value="NAD(P)-bd_dom_sf"/>
</dbReference>
<evidence type="ECO:0000259" key="20">
    <source>
        <dbReference type="Pfam" id="PF14824"/>
    </source>
</evidence>
<comment type="pathway">
    <text evidence="1 15">Porphyrin-containing compound metabolism; siroheme biosynthesis; sirohydrochlorin from precorrin-2: step 1/1.</text>
</comment>
<gene>
    <name evidence="15 21" type="primary">cysG</name>
    <name evidence="21" type="ORF">ORY91_001015</name>
    <name evidence="22" type="ORF">V9W64_08695</name>
</gene>
<keyword evidence="7 15" id="KW-0560">Oxidoreductase</keyword>
<dbReference type="AlphaFoldDB" id="A0A9X4IAQ2"/>
<dbReference type="Pfam" id="PF00590">
    <property type="entry name" value="TP_methylase"/>
    <property type="match status" value="1"/>
</dbReference>
<evidence type="ECO:0000313" key="21">
    <source>
        <dbReference type="EMBL" id="MDD9327609.1"/>
    </source>
</evidence>
<comment type="similarity">
    <text evidence="2 17">Belongs to the precorrin methyltransferase family.</text>
</comment>
<dbReference type="Gene3D" id="3.40.50.720">
    <property type="entry name" value="NAD(P)-binding Rossmann-like Domain"/>
    <property type="match status" value="1"/>
</dbReference>
<feature type="binding site" evidence="15">
    <location>
        <position position="305"/>
    </location>
    <ligand>
        <name>S-adenosyl-L-methionine</name>
        <dbReference type="ChEBI" id="CHEBI:59789"/>
    </ligand>
</feature>
<evidence type="ECO:0000256" key="6">
    <source>
        <dbReference type="ARBA" id="ARBA00022691"/>
    </source>
</evidence>
<keyword evidence="23" id="KW-1185">Reference proteome</keyword>
<dbReference type="InterPro" id="IPR003043">
    <property type="entry name" value="Uropor_MeTrfase_CS"/>
</dbReference>
<keyword evidence="4 15" id="KW-0489">Methyltransferase</keyword>
<dbReference type="GO" id="GO:0019354">
    <property type="term" value="P:siroheme biosynthetic process"/>
    <property type="evidence" value="ECO:0007669"/>
    <property type="project" value="UniProtKB-UniRule"/>
</dbReference>
<protein>
    <recommendedName>
        <fullName evidence="15">Siroheme synthase</fullName>
    </recommendedName>
    <domain>
        <recommendedName>
            <fullName evidence="15">Uroporphyrinogen-III C-methyltransferase</fullName>
            <shortName evidence="15">Urogen III methylase</shortName>
            <ecNumber evidence="15">2.1.1.107</ecNumber>
        </recommendedName>
        <alternativeName>
            <fullName evidence="15">SUMT</fullName>
        </alternativeName>
        <alternativeName>
            <fullName evidence="15">Uroporphyrinogen III methylase</fullName>
            <shortName evidence="15">UROM</shortName>
        </alternativeName>
    </domain>
    <domain>
        <recommendedName>
            <fullName evidence="15">Precorrin-2 dehydrogenase</fullName>
            <ecNumber evidence="15">1.3.1.76</ecNumber>
        </recommendedName>
    </domain>
    <domain>
        <recommendedName>
            <fullName evidence="15">Sirohydrochlorin ferrochelatase</fullName>
            <ecNumber evidence="15">4.99.1.4</ecNumber>
        </recommendedName>
    </domain>
</protein>
<dbReference type="InterPro" id="IPR006366">
    <property type="entry name" value="CobA/CysG_C"/>
</dbReference>
<dbReference type="EMBL" id="CP146598">
    <property type="protein sequence ID" value="WWY02766.1"/>
    <property type="molecule type" value="Genomic_DNA"/>
</dbReference>
<dbReference type="PROSITE" id="PS00840">
    <property type="entry name" value="SUMT_2"/>
    <property type="match status" value="1"/>
</dbReference>
<feature type="binding site" evidence="15">
    <location>
        <position position="382"/>
    </location>
    <ligand>
        <name>S-adenosyl-L-methionine</name>
        <dbReference type="ChEBI" id="CHEBI:59789"/>
    </ligand>
</feature>
<evidence type="ECO:0000256" key="13">
    <source>
        <dbReference type="ARBA" id="ARBA00047561"/>
    </source>
</evidence>
<dbReference type="PANTHER" id="PTHR45790:SF1">
    <property type="entry name" value="SIROHEME SYNTHASE"/>
    <property type="match status" value="1"/>
</dbReference>
<dbReference type="InterPro" id="IPR028281">
    <property type="entry name" value="Sirohaem_synthase_central"/>
</dbReference>
<evidence type="ECO:0000256" key="17">
    <source>
        <dbReference type="RuleBase" id="RU003960"/>
    </source>
</evidence>
<dbReference type="Gene3D" id="1.10.8.210">
    <property type="entry name" value="Sirohaem synthase, dimerisation domain"/>
    <property type="match status" value="1"/>
</dbReference>
<dbReference type="CDD" id="cd11642">
    <property type="entry name" value="SUMT"/>
    <property type="match status" value="1"/>
</dbReference>
<feature type="region of interest" description="Precorrin-2 dehydrogenase / sirohydrochlorin ferrochelatase" evidence="15">
    <location>
        <begin position="1"/>
        <end position="203"/>
    </location>
</feature>
<dbReference type="Pfam" id="PF13241">
    <property type="entry name" value="NAD_binding_7"/>
    <property type="match status" value="1"/>
</dbReference>
<dbReference type="PANTHER" id="PTHR45790">
    <property type="entry name" value="SIROHEME SYNTHASE-RELATED"/>
    <property type="match status" value="1"/>
</dbReference>
<keyword evidence="8 15" id="KW-0520">NAD</keyword>
<comment type="function">
    <text evidence="15">Multifunctional enzyme that catalyzes the SAM-dependent methylations of uroporphyrinogen III at position C-2 and C-7 to form precorrin-2 via precorrin-1. Then it catalyzes the NAD-dependent ring dehydrogenation of precorrin-2 to yield sirohydrochlorin. Finally, it catalyzes the ferrochelation of sirohydrochlorin to yield siroheme.</text>
</comment>
<reference evidence="22" key="2">
    <citation type="submission" date="2024-02" db="EMBL/GenBank/DDBJ databases">
        <title>Neisseria leonii sp. nov.</title>
        <authorList>
            <person name="Boutroux M."/>
            <person name="Favre-Rochex S."/>
            <person name="Gorgette O."/>
            <person name="Touak G."/>
            <person name="Muhle E."/>
            <person name="Chesneau O."/>
            <person name="Clermont D."/>
            <person name="Rahi P."/>
        </authorList>
    </citation>
    <scope>NUCLEOTIDE SEQUENCE</scope>
    <source>
        <strain evidence="22">51.81</strain>
    </source>
</reference>